<dbReference type="Proteomes" id="UP000266723">
    <property type="component" value="Unassembled WGS sequence"/>
</dbReference>
<name>A0ABQ7B919_BRACR</name>
<protein>
    <submittedName>
        <fullName evidence="2">Uncharacterized protein</fullName>
    </submittedName>
</protein>
<evidence type="ECO:0000256" key="1">
    <source>
        <dbReference type="SAM" id="MobiDB-lite"/>
    </source>
</evidence>
<evidence type="ECO:0000313" key="2">
    <source>
        <dbReference type="EMBL" id="KAF3528670.1"/>
    </source>
</evidence>
<evidence type="ECO:0000313" key="3">
    <source>
        <dbReference type="Proteomes" id="UP000266723"/>
    </source>
</evidence>
<proteinExistence type="predicted"/>
<reference evidence="2 3" key="1">
    <citation type="journal article" date="2020" name="BMC Genomics">
        <title>Intraspecific diversification of the crop wild relative Brassica cretica Lam. using demographic model selection.</title>
        <authorList>
            <person name="Kioukis A."/>
            <person name="Michalopoulou V.A."/>
            <person name="Briers L."/>
            <person name="Pirintsos S."/>
            <person name="Studholme D.J."/>
            <person name="Pavlidis P."/>
            <person name="Sarris P.F."/>
        </authorList>
    </citation>
    <scope>NUCLEOTIDE SEQUENCE [LARGE SCALE GENOMIC DNA]</scope>
    <source>
        <strain evidence="3">cv. PFS-1207/04</strain>
    </source>
</reference>
<keyword evidence="3" id="KW-1185">Reference proteome</keyword>
<comment type="caution">
    <text evidence="2">The sequence shown here is derived from an EMBL/GenBank/DDBJ whole genome shotgun (WGS) entry which is preliminary data.</text>
</comment>
<gene>
    <name evidence="2" type="ORF">DY000_02041026</name>
</gene>
<accession>A0ABQ7B919</accession>
<sequence>MTIHRAVQIRRRHHSVEGNTTATPSSLTHLRGTFSCFGSLRTMTGELRRFSSRSRALDGFINSLRRYKGTGRASPPQTANP</sequence>
<organism evidence="2 3">
    <name type="scientific">Brassica cretica</name>
    <name type="common">Mustard</name>
    <dbReference type="NCBI Taxonomy" id="69181"/>
    <lineage>
        <taxon>Eukaryota</taxon>
        <taxon>Viridiplantae</taxon>
        <taxon>Streptophyta</taxon>
        <taxon>Embryophyta</taxon>
        <taxon>Tracheophyta</taxon>
        <taxon>Spermatophyta</taxon>
        <taxon>Magnoliopsida</taxon>
        <taxon>eudicotyledons</taxon>
        <taxon>Gunneridae</taxon>
        <taxon>Pentapetalae</taxon>
        <taxon>rosids</taxon>
        <taxon>malvids</taxon>
        <taxon>Brassicales</taxon>
        <taxon>Brassicaceae</taxon>
        <taxon>Brassiceae</taxon>
        <taxon>Brassica</taxon>
    </lineage>
</organism>
<dbReference type="EMBL" id="QGKV02001507">
    <property type="protein sequence ID" value="KAF3528670.1"/>
    <property type="molecule type" value="Genomic_DNA"/>
</dbReference>
<feature type="region of interest" description="Disordered" evidence="1">
    <location>
        <begin position="1"/>
        <end position="24"/>
    </location>
</feature>